<gene>
    <name evidence="2" type="ORF">AB6A40_006221</name>
</gene>
<keyword evidence="3" id="KW-1185">Reference proteome</keyword>
<accession>A0ABD6EJY2</accession>
<protein>
    <submittedName>
        <fullName evidence="2">Uncharacterized protein</fullName>
    </submittedName>
</protein>
<evidence type="ECO:0000313" key="2">
    <source>
        <dbReference type="EMBL" id="MFH4979512.1"/>
    </source>
</evidence>
<feature type="region of interest" description="Disordered" evidence="1">
    <location>
        <begin position="214"/>
        <end position="245"/>
    </location>
</feature>
<reference evidence="2 3" key="1">
    <citation type="submission" date="2024-08" db="EMBL/GenBank/DDBJ databases">
        <title>Gnathostoma spinigerum genome.</title>
        <authorList>
            <person name="Gonzalez-Bertolin B."/>
            <person name="Monzon S."/>
            <person name="Zaballos A."/>
            <person name="Jimenez P."/>
            <person name="Dekumyoy P."/>
            <person name="Varona S."/>
            <person name="Cuesta I."/>
            <person name="Sumanam S."/>
            <person name="Adisakwattana P."/>
            <person name="Gasser R.B."/>
            <person name="Hernandez-Gonzalez A."/>
            <person name="Young N.D."/>
            <person name="Perteguer M.J."/>
        </authorList>
    </citation>
    <scope>NUCLEOTIDE SEQUENCE [LARGE SCALE GENOMIC DNA]</scope>
    <source>
        <strain evidence="2">AL3</strain>
        <tissue evidence="2">Liver</tissue>
    </source>
</reference>
<evidence type="ECO:0000256" key="1">
    <source>
        <dbReference type="SAM" id="MobiDB-lite"/>
    </source>
</evidence>
<dbReference type="EMBL" id="JBGFUD010004282">
    <property type="protein sequence ID" value="MFH4979512.1"/>
    <property type="molecule type" value="Genomic_DNA"/>
</dbReference>
<evidence type="ECO:0000313" key="3">
    <source>
        <dbReference type="Proteomes" id="UP001608902"/>
    </source>
</evidence>
<organism evidence="2 3">
    <name type="scientific">Gnathostoma spinigerum</name>
    <dbReference type="NCBI Taxonomy" id="75299"/>
    <lineage>
        <taxon>Eukaryota</taxon>
        <taxon>Metazoa</taxon>
        <taxon>Ecdysozoa</taxon>
        <taxon>Nematoda</taxon>
        <taxon>Chromadorea</taxon>
        <taxon>Rhabditida</taxon>
        <taxon>Spirurina</taxon>
        <taxon>Gnathostomatomorpha</taxon>
        <taxon>Gnathostomatoidea</taxon>
        <taxon>Gnathostomatidae</taxon>
        <taxon>Gnathostoma</taxon>
    </lineage>
</organism>
<dbReference type="AlphaFoldDB" id="A0ABD6EJY2"/>
<comment type="caution">
    <text evidence="2">The sequence shown here is derived from an EMBL/GenBank/DDBJ whole genome shotgun (WGS) entry which is preliminary data.</text>
</comment>
<name>A0ABD6EJY2_9BILA</name>
<dbReference type="Proteomes" id="UP001608902">
    <property type="component" value="Unassembled WGS sequence"/>
</dbReference>
<sequence>MDSWNTNLFQSGTVLELLKFLDELLAKTRDSIHGEFDVTLFCWTLLLTSSAFDVIICNKRKVDRWSFLAGEYTQSSQSEKFMDIGSRLSRKYGVASNPLISKYVYSNSKNGGEQDVHLSSIQQKTAAAKAHLESLWEDHVQVIEAMKASIKMKQLLEEKAQSVHEMLATKKKQAESEFTKKVVSTIQEKTVNDSEKEDISAFFDSNVNVSTGTDTAKDSSDMVMSKFPKSSSRGKSGSSKRCRPLRSRQLSVRLKLPMNICLSVARGLLTLLCKSSTKLPMIARLIACKLASRICAHASCSTIPLITVLKDNTESLLKLGICEQNSHWIRHAVLCLCLDVIESETRTVAKSSHMTINTNDEMKAGFVPDEGDLENLCAKLTKDAASLKHIESLAAKRFVGEADIEARQSTGITASKSGLGQPWLEAKTSELFSIANYDSNPTDESTMKTMVDQALDLIYPIELPKCNIDFSERKISLRSKCKEAITLRILNDEPFCMIFRWIDIVRNLEARLANSSNDNLSYSLALNAMKLEPIELEKDCQGFSPSAAIACLRNEYSIIIQDVQKKNGDKVVDGGIEKSSEACLVTASGGSSSPSVPGTPVTRDQEQSFDEMVMEEVSAILDRQDLQAVDALDAYANIVSVDITKDAEALFHSTSHEKLGTECEKSSSERGVESSVKEFDDTQIRRIPGKTWEVTVSSGSKAAQVNGKRFDKQALLNHLTTSFLVEMWSCSEDSLVQPCSFSVDERAECQLGLRQSIDCLYLESFADTLLRYSIRHLNPWRCLPTSLPVSDDDNAVLSEMGKTLNVILEALSRFVIDISPSSPVDYVQRLLSFLCDLQAGLSSCAQRIILDGQWVLPPNGILRLMSFPVKSDEMTEQAWTLILRTLTNSARNNVSCTQVIVASQWMEPLVERFLGQCISQFSESTLVLSSFLFFYLLKKSVSEGLMFV</sequence>
<proteinExistence type="predicted"/>